<reference evidence="5 6" key="1">
    <citation type="submission" date="2016-04" db="EMBL/GenBank/DDBJ databases">
        <authorList>
            <consortium name="Pathogen Informatics"/>
        </authorList>
    </citation>
    <scope>NUCLEOTIDE SEQUENCE [LARGE SCALE GENOMIC DNA]</scope>
    <source>
        <strain evidence="5 6">H050680373</strain>
    </source>
</reference>
<dbReference type="AlphaFoldDB" id="A0A157S514"/>
<dbReference type="SMART" id="SM00892">
    <property type="entry name" value="Endonuclease_NS"/>
    <property type="match status" value="1"/>
</dbReference>
<dbReference type="GO" id="GO:0016787">
    <property type="term" value="F:hydrolase activity"/>
    <property type="evidence" value="ECO:0007669"/>
    <property type="project" value="UniProtKB-KW"/>
</dbReference>
<keyword evidence="5" id="KW-0255">Endonuclease</keyword>
<dbReference type="EC" id="3.1.30.-" evidence="5"/>
<dbReference type="Proteomes" id="UP000076848">
    <property type="component" value="Unassembled WGS sequence"/>
</dbReference>
<dbReference type="CDD" id="cd00091">
    <property type="entry name" value="NUC"/>
    <property type="match status" value="1"/>
</dbReference>
<dbReference type="GO" id="GO:0046872">
    <property type="term" value="F:metal ion binding"/>
    <property type="evidence" value="ECO:0007669"/>
    <property type="project" value="UniProtKB-KW"/>
</dbReference>
<evidence type="ECO:0000313" key="6">
    <source>
        <dbReference type="Proteomes" id="UP000076848"/>
    </source>
</evidence>
<accession>A0A157S514</accession>
<feature type="active site" description="Proton acceptor" evidence="1">
    <location>
        <position position="143"/>
    </location>
</feature>
<dbReference type="STRING" id="288768.SAMEA3906486_00237"/>
<feature type="domain" description="ENPP1-3/EXOG-like endonuclease/phosphodiesterase" evidence="3">
    <location>
        <begin position="79"/>
        <end position="289"/>
    </location>
</feature>
<dbReference type="GO" id="GO:0004519">
    <property type="term" value="F:endonuclease activity"/>
    <property type="evidence" value="ECO:0007669"/>
    <property type="project" value="UniProtKB-KW"/>
</dbReference>
<keyword evidence="5" id="KW-0378">Hydrolase</keyword>
<protein>
    <submittedName>
        <fullName evidence="5">DNA/RNA endonuclease</fullName>
        <ecNumber evidence="5">3.1.30.-</ecNumber>
    </submittedName>
</protein>
<dbReference type="PANTHER" id="PTHR13966">
    <property type="entry name" value="ENDONUCLEASE RELATED"/>
    <property type="match status" value="1"/>
</dbReference>
<dbReference type="InterPro" id="IPR044929">
    <property type="entry name" value="DNA/RNA_non-sp_Endonuclease_sf"/>
</dbReference>
<sequence>MAKSGKTAPRFRFAPETQFEIERVKTAPEPLESYDDREGYDPAFIDPDRPVGLPVLGKALQRDAVTHTWRGARTHLLPYTHFSTAVSKSRRLPIFSACNIDGANLRPVPRSNVWKYDPRIPEKYQILREAYGAEQKGYFSRGHMTRRQDPNWGSKKVATLADADTFHATNAAPQVQFFNGGLWGRIEDYILENADTDNMRVSVFTGPVFAQDDPVVHGVRIPVRFWKVVAFVHDETGQLAASGYLASQAKAISDLRPAFVFGDIEHQQRPLAAIEELAGLSFPDLAGRDVLAGAGVDFAAALRDVRDIMLA</sequence>
<dbReference type="Gene3D" id="3.40.570.10">
    <property type="entry name" value="Extracellular Endonuclease, subunit A"/>
    <property type="match status" value="1"/>
</dbReference>
<proteinExistence type="predicted"/>
<dbReference type="InterPro" id="IPR044925">
    <property type="entry name" value="His-Me_finger_sf"/>
</dbReference>
<evidence type="ECO:0000259" key="3">
    <source>
        <dbReference type="SMART" id="SM00477"/>
    </source>
</evidence>
<dbReference type="GO" id="GO:0003676">
    <property type="term" value="F:nucleic acid binding"/>
    <property type="evidence" value="ECO:0007669"/>
    <property type="project" value="InterPro"/>
</dbReference>
<dbReference type="EMBL" id="FKIF01000001">
    <property type="protein sequence ID" value="SAI65494.1"/>
    <property type="molecule type" value="Genomic_DNA"/>
</dbReference>
<dbReference type="PANTHER" id="PTHR13966:SF5">
    <property type="entry name" value="ENDONUCLEASE G, MITOCHONDRIAL"/>
    <property type="match status" value="1"/>
</dbReference>
<dbReference type="RefSeq" id="WP_066122629.1">
    <property type="nucleotide sequence ID" value="NZ_FKIF01000001.1"/>
</dbReference>
<name>A0A157S514_9BORD</name>
<dbReference type="InterPro" id="IPR001604">
    <property type="entry name" value="Endo_G_ENPP1-like_dom"/>
</dbReference>
<dbReference type="InterPro" id="IPR020821">
    <property type="entry name" value="ENPP1-3/EXOG-like_nuc-like"/>
</dbReference>
<evidence type="ECO:0000256" key="2">
    <source>
        <dbReference type="PIRSR" id="PIRSR640255-2"/>
    </source>
</evidence>
<dbReference type="OrthoDB" id="513782at2"/>
<gene>
    <name evidence="5" type="ORF">SAMEA3906486_00237</name>
</gene>
<evidence type="ECO:0000313" key="5">
    <source>
        <dbReference type="EMBL" id="SAI65494.1"/>
    </source>
</evidence>
<feature type="binding site" evidence="2">
    <location>
        <position position="179"/>
    </location>
    <ligand>
        <name>Mg(2+)</name>
        <dbReference type="ChEBI" id="CHEBI:18420"/>
        <note>catalytic</note>
    </ligand>
</feature>
<dbReference type="SUPFAM" id="SSF54060">
    <property type="entry name" value="His-Me finger endonucleases"/>
    <property type="match status" value="1"/>
</dbReference>
<evidence type="ECO:0000259" key="4">
    <source>
        <dbReference type="SMART" id="SM00892"/>
    </source>
</evidence>
<dbReference type="Pfam" id="PF01223">
    <property type="entry name" value="Endonuclease_NS"/>
    <property type="match status" value="1"/>
</dbReference>
<keyword evidence="2" id="KW-0479">Metal-binding</keyword>
<organism evidence="5 6">
    <name type="scientific">Bordetella ansorpii</name>
    <dbReference type="NCBI Taxonomy" id="288768"/>
    <lineage>
        <taxon>Bacteria</taxon>
        <taxon>Pseudomonadati</taxon>
        <taxon>Pseudomonadota</taxon>
        <taxon>Betaproteobacteria</taxon>
        <taxon>Burkholderiales</taxon>
        <taxon>Alcaligenaceae</taxon>
        <taxon>Bordetella</taxon>
    </lineage>
</organism>
<evidence type="ECO:0000256" key="1">
    <source>
        <dbReference type="PIRSR" id="PIRSR640255-1"/>
    </source>
</evidence>
<dbReference type="SMART" id="SM00477">
    <property type="entry name" value="NUC"/>
    <property type="match status" value="1"/>
</dbReference>
<feature type="domain" description="DNA/RNA non-specific endonuclease/pyrophosphatase/phosphodiesterase" evidence="4">
    <location>
        <begin position="78"/>
        <end position="289"/>
    </location>
</feature>
<dbReference type="InterPro" id="IPR040255">
    <property type="entry name" value="Non-specific_endonuclease"/>
</dbReference>
<keyword evidence="6" id="KW-1185">Reference proteome</keyword>
<keyword evidence="5" id="KW-0540">Nuclease</keyword>